<reference evidence="2 3" key="1">
    <citation type="submission" date="2023-12" db="EMBL/GenBank/DDBJ databases">
        <title>Streptomyces sp. V4-01.</title>
        <authorList>
            <person name="Somphong A."/>
            <person name="Phongsopitanun W."/>
        </authorList>
    </citation>
    <scope>NUCLEOTIDE SEQUENCE [LARGE SCALE GENOMIC DNA]</scope>
    <source>
        <strain evidence="2 3">V4-01</strain>
    </source>
</reference>
<sequence>MLGWHLLLESIGMDDVAERAYDVLLCQESCTASSVAAELGISAQRTRQALDDLVAAGLAAPGSGSSPGYVPVDPRVGLSALVRSRQAELERIASSVETYAGRYHERDLRTNPHRLVEVIEGASQISLRVRELIASAQTEVMAFDAPPYVVPQGSAAQFETPVLARGIPVRAIYATEVLEVPPLAESLQAMVALGEQARVVPRVPMKMVLVDRCDAMLPLTTGAQAARTAAVFVRRSALCDALFQLFEATWARATPVFAHTLPSAPPGEVSDEDRALLHLLNAGLKDEAIARQLGLSGRTLRRRVAELTQRMGATSRFQAGAQAMRRQWIY</sequence>
<dbReference type="InterPro" id="IPR002831">
    <property type="entry name" value="Tscrpt_reg_TrmB_N"/>
</dbReference>
<protein>
    <submittedName>
        <fullName evidence="2">Helix-turn-helix domain-containing protein</fullName>
    </submittedName>
</protein>
<proteinExistence type="predicted"/>
<dbReference type="Pfam" id="PF01978">
    <property type="entry name" value="TrmB"/>
    <property type="match status" value="1"/>
</dbReference>
<gene>
    <name evidence="2" type="ORF">V2S66_27060</name>
</gene>
<name>A0ABU7PK36_9ACTN</name>
<evidence type="ECO:0000259" key="1">
    <source>
        <dbReference type="SMART" id="SM00421"/>
    </source>
</evidence>
<feature type="domain" description="HTH luxR-type" evidence="1">
    <location>
        <begin position="266"/>
        <end position="323"/>
    </location>
</feature>
<dbReference type="InterPro" id="IPR016032">
    <property type="entry name" value="Sig_transdc_resp-reg_C-effctor"/>
</dbReference>
<dbReference type="InterPro" id="IPR036390">
    <property type="entry name" value="WH_DNA-bd_sf"/>
</dbReference>
<evidence type="ECO:0000313" key="2">
    <source>
        <dbReference type="EMBL" id="MEE4545614.1"/>
    </source>
</evidence>
<dbReference type="RefSeq" id="WP_330799314.1">
    <property type="nucleotide sequence ID" value="NZ_JAZEWV010000031.1"/>
</dbReference>
<dbReference type="InterPro" id="IPR000792">
    <property type="entry name" value="Tscrpt_reg_LuxR_C"/>
</dbReference>
<dbReference type="EMBL" id="JAZEWV010000031">
    <property type="protein sequence ID" value="MEE4545614.1"/>
    <property type="molecule type" value="Genomic_DNA"/>
</dbReference>
<dbReference type="Pfam" id="PF00196">
    <property type="entry name" value="GerE"/>
    <property type="match status" value="1"/>
</dbReference>
<dbReference type="Proteomes" id="UP001344658">
    <property type="component" value="Unassembled WGS sequence"/>
</dbReference>
<dbReference type="InterPro" id="IPR051797">
    <property type="entry name" value="TrmB-like"/>
</dbReference>
<dbReference type="PANTHER" id="PTHR34293:SF1">
    <property type="entry name" value="HTH-TYPE TRANSCRIPTIONAL REGULATOR TRMBL2"/>
    <property type="match status" value="1"/>
</dbReference>
<comment type="caution">
    <text evidence="2">The sequence shown here is derived from an EMBL/GenBank/DDBJ whole genome shotgun (WGS) entry which is preliminary data.</text>
</comment>
<evidence type="ECO:0000313" key="3">
    <source>
        <dbReference type="Proteomes" id="UP001344658"/>
    </source>
</evidence>
<organism evidence="2 3">
    <name type="scientific">Actinacidiphila polyblastidii</name>
    <dbReference type="NCBI Taxonomy" id="3110430"/>
    <lineage>
        <taxon>Bacteria</taxon>
        <taxon>Bacillati</taxon>
        <taxon>Actinomycetota</taxon>
        <taxon>Actinomycetes</taxon>
        <taxon>Kitasatosporales</taxon>
        <taxon>Streptomycetaceae</taxon>
        <taxon>Actinacidiphila</taxon>
    </lineage>
</organism>
<dbReference type="InterPro" id="IPR036388">
    <property type="entry name" value="WH-like_DNA-bd_sf"/>
</dbReference>
<dbReference type="Gene3D" id="1.10.10.10">
    <property type="entry name" value="Winged helix-like DNA-binding domain superfamily/Winged helix DNA-binding domain"/>
    <property type="match status" value="2"/>
</dbReference>
<keyword evidence="3" id="KW-1185">Reference proteome</keyword>
<dbReference type="SMART" id="SM00421">
    <property type="entry name" value="HTH_LUXR"/>
    <property type="match status" value="1"/>
</dbReference>
<dbReference type="SUPFAM" id="SSF46785">
    <property type="entry name" value="Winged helix' DNA-binding domain"/>
    <property type="match status" value="1"/>
</dbReference>
<dbReference type="SUPFAM" id="SSF46894">
    <property type="entry name" value="C-terminal effector domain of the bipartite response regulators"/>
    <property type="match status" value="1"/>
</dbReference>
<accession>A0ABU7PK36</accession>
<dbReference type="PANTHER" id="PTHR34293">
    <property type="entry name" value="HTH-TYPE TRANSCRIPTIONAL REGULATOR TRMBL2"/>
    <property type="match status" value="1"/>
</dbReference>